<feature type="domain" description="D-isomer specific 2-hydroxyacid dehydrogenase catalytic" evidence="3">
    <location>
        <begin position="2"/>
        <end position="47"/>
    </location>
</feature>
<keyword evidence="2" id="KW-0560">Oxidoreductase</keyword>
<dbReference type="InterPro" id="IPR036291">
    <property type="entry name" value="NAD(P)-bd_dom_sf"/>
</dbReference>
<evidence type="ECO:0000259" key="3">
    <source>
        <dbReference type="Pfam" id="PF00389"/>
    </source>
</evidence>
<dbReference type="PANTHER" id="PTHR10996:SF257">
    <property type="entry name" value="GLYOXYLATE REDUCTASE 1"/>
    <property type="match status" value="1"/>
</dbReference>
<dbReference type="SUPFAM" id="SSF51735">
    <property type="entry name" value="NAD(P)-binding Rossmann-fold domains"/>
    <property type="match status" value="1"/>
</dbReference>
<evidence type="ECO:0000313" key="4">
    <source>
        <dbReference type="EMBL" id="GFP93188.1"/>
    </source>
</evidence>
<name>A0A830C838_9LAMI</name>
<dbReference type="EMBL" id="BMAC01000304">
    <property type="protein sequence ID" value="GFP93188.1"/>
    <property type="molecule type" value="Genomic_DNA"/>
</dbReference>
<dbReference type="Proteomes" id="UP000653305">
    <property type="component" value="Unassembled WGS sequence"/>
</dbReference>
<evidence type="ECO:0000256" key="1">
    <source>
        <dbReference type="ARBA" id="ARBA00005854"/>
    </source>
</evidence>
<organism evidence="4 5">
    <name type="scientific">Phtheirospermum japonicum</name>
    <dbReference type="NCBI Taxonomy" id="374723"/>
    <lineage>
        <taxon>Eukaryota</taxon>
        <taxon>Viridiplantae</taxon>
        <taxon>Streptophyta</taxon>
        <taxon>Embryophyta</taxon>
        <taxon>Tracheophyta</taxon>
        <taxon>Spermatophyta</taxon>
        <taxon>Magnoliopsida</taxon>
        <taxon>eudicotyledons</taxon>
        <taxon>Gunneridae</taxon>
        <taxon>Pentapetalae</taxon>
        <taxon>asterids</taxon>
        <taxon>lamiids</taxon>
        <taxon>Lamiales</taxon>
        <taxon>Orobanchaceae</taxon>
        <taxon>Orobanchaceae incertae sedis</taxon>
        <taxon>Phtheirospermum</taxon>
    </lineage>
</organism>
<dbReference type="GO" id="GO:0005829">
    <property type="term" value="C:cytosol"/>
    <property type="evidence" value="ECO:0007669"/>
    <property type="project" value="TreeGrafter"/>
</dbReference>
<accession>A0A830C838</accession>
<keyword evidence="5" id="KW-1185">Reference proteome</keyword>
<evidence type="ECO:0000256" key="2">
    <source>
        <dbReference type="ARBA" id="ARBA00023002"/>
    </source>
</evidence>
<dbReference type="Gene3D" id="3.40.50.720">
    <property type="entry name" value="NAD(P)-binding Rossmann-like Domain"/>
    <property type="match status" value="2"/>
</dbReference>
<proteinExistence type="inferred from homology"/>
<dbReference type="GO" id="GO:0051287">
    <property type="term" value="F:NAD binding"/>
    <property type="evidence" value="ECO:0007669"/>
    <property type="project" value="InterPro"/>
</dbReference>
<comment type="similarity">
    <text evidence="1">Belongs to the D-isomer specific 2-hydroxyacid dehydrogenase family.</text>
</comment>
<reference evidence="4" key="1">
    <citation type="submission" date="2020-07" db="EMBL/GenBank/DDBJ databases">
        <title>Ethylene signaling mediates host invasion by parasitic plants.</title>
        <authorList>
            <person name="Yoshida S."/>
        </authorList>
    </citation>
    <scope>NUCLEOTIDE SEQUENCE</scope>
    <source>
        <strain evidence="4">Okayama</strain>
    </source>
</reference>
<dbReference type="PANTHER" id="PTHR10996">
    <property type="entry name" value="2-HYDROXYACID DEHYDROGENASE-RELATED"/>
    <property type="match status" value="1"/>
</dbReference>
<protein>
    <submittedName>
        <fullName evidence="4">Glycerate dehydrogenase</fullName>
    </submittedName>
</protein>
<dbReference type="OrthoDB" id="1724092at2759"/>
<gene>
    <name evidence="4" type="ORF">PHJA_001463100</name>
</gene>
<dbReference type="InterPro" id="IPR006139">
    <property type="entry name" value="D-isomer_2_OHA_DH_cat_dom"/>
</dbReference>
<dbReference type="Pfam" id="PF00389">
    <property type="entry name" value="2-Hacid_dh"/>
    <property type="match status" value="1"/>
</dbReference>
<dbReference type="InterPro" id="IPR050223">
    <property type="entry name" value="D-isomer_2-hydroxyacid_DH"/>
</dbReference>
<dbReference type="AlphaFoldDB" id="A0A830C838"/>
<dbReference type="SUPFAM" id="SSF52283">
    <property type="entry name" value="Formate/glycerate dehydrogenase catalytic domain-like"/>
    <property type="match status" value="1"/>
</dbReference>
<dbReference type="GO" id="GO:0030267">
    <property type="term" value="F:glyoxylate reductase (NADPH) activity"/>
    <property type="evidence" value="ECO:0007669"/>
    <property type="project" value="TreeGrafter"/>
</dbReference>
<comment type="caution">
    <text evidence="4">The sequence shown here is derived from an EMBL/GenBank/DDBJ whole genome shotgun (WGS) entry which is preliminary data.</text>
</comment>
<evidence type="ECO:0000313" key="5">
    <source>
        <dbReference type="Proteomes" id="UP000653305"/>
    </source>
</evidence>
<dbReference type="GO" id="GO:0008465">
    <property type="term" value="F:hydroxypyruvate reductase (NADH) activity"/>
    <property type="evidence" value="ECO:0007669"/>
    <property type="project" value="TreeGrafter"/>
</dbReference>
<sequence length="141" mass="15637">MVVGYNNVDVNAANKYGIAVGNTPGVLTETTTKLAASLSLAPTRRIIESDEFMRVGLYDGWLPHLYDFRILYFKVYCSSNAYLIKGQTVGMIGAGQIGSAFARIMVISHGFILIELLDSIVPRGYIFIYYDILKSILLFIV</sequence>